<evidence type="ECO:0000256" key="11">
    <source>
        <dbReference type="SAM" id="SignalP"/>
    </source>
</evidence>
<dbReference type="Gene3D" id="2.60.40.10">
    <property type="entry name" value="Immunoglobulins"/>
    <property type="match status" value="1"/>
</dbReference>
<name>A0A512HSV3_9ACTN</name>
<evidence type="ECO:0000313" key="13">
    <source>
        <dbReference type="EMBL" id="GEO88542.1"/>
    </source>
</evidence>
<protein>
    <recommendedName>
        <fullName evidence="12">Fibronectin type-III domain-containing protein</fullName>
    </recommendedName>
</protein>
<evidence type="ECO:0000259" key="12">
    <source>
        <dbReference type="PROSITE" id="PS50853"/>
    </source>
</evidence>
<evidence type="ECO:0000256" key="3">
    <source>
        <dbReference type="ARBA" id="ARBA00022722"/>
    </source>
</evidence>
<dbReference type="Pfam" id="PF03372">
    <property type="entry name" value="Exo_endo_phos"/>
    <property type="match status" value="1"/>
</dbReference>
<dbReference type="AlphaFoldDB" id="A0A512HSV3"/>
<evidence type="ECO:0000256" key="4">
    <source>
        <dbReference type="ARBA" id="ARBA00022723"/>
    </source>
</evidence>
<comment type="caution">
    <text evidence="13">The sequence shown here is derived from an EMBL/GenBank/DDBJ whole genome shotgun (WGS) entry which is preliminary data.</text>
</comment>
<dbReference type="EMBL" id="BJZQ01000002">
    <property type="protein sequence ID" value="GEO88542.1"/>
    <property type="molecule type" value="Genomic_DNA"/>
</dbReference>
<dbReference type="Pfam" id="PF00041">
    <property type="entry name" value="fn3"/>
    <property type="match status" value="1"/>
</dbReference>
<keyword evidence="8" id="KW-0234">DNA repair</keyword>
<proteinExistence type="predicted"/>
<evidence type="ECO:0000256" key="6">
    <source>
        <dbReference type="ARBA" id="ARBA00022801"/>
    </source>
</evidence>
<keyword evidence="6" id="KW-0378">Hydrolase</keyword>
<keyword evidence="11" id="KW-0732">Signal</keyword>
<dbReference type="GO" id="GO:0016798">
    <property type="term" value="F:hydrolase activity, acting on glycosyl bonds"/>
    <property type="evidence" value="ECO:0007669"/>
    <property type="project" value="UniProtKB-KW"/>
</dbReference>
<dbReference type="GO" id="GO:0000272">
    <property type="term" value="P:polysaccharide catabolic process"/>
    <property type="evidence" value="ECO:0007669"/>
    <property type="project" value="UniProtKB-KW"/>
</dbReference>
<reference evidence="13 14" key="1">
    <citation type="submission" date="2019-07" db="EMBL/GenBank/DDBJ databases">
        <title>Whole genome shotgun sequence of Aeromicrobium flavum NBRC 107625.</title>
        <authorList>
            <person name="Hosoyama A."/>
            <person name="Uohara A."/>
            <person name="Ohji S."/>
            <person name="Ichikawa N."/>
        </authorList>
    </citation>
    <scope>NUCLEOTIDE SEQUENCE [LARGE SCALE GENOMIC DNA]</scope>
    <source>
        <strain evidence="13 14">NBRC 107625</strain>
    </source>
</reference>
<keyword evidence="5" id="KW-0227">DNA damage</keyword>
<comment type="cofactor">
    <cofactor evidence="2">
        <name>Mg(2+)</name>
        <dbReference type="ChEBI" id="CHEBI:18420"/>
    </cofactor>
</comment>
<keyword evidence="4" id="KW-0479">Metal-binding</keyword>
<accession>A0A512HSV3</accession>
<dbReference type="InterPro" id="IPR013783">
    <property type="entry name" value="Ig-like_fold"/>
</dbReference>
<feature type="signal peptide" evidence="11">
    <location>
        <begin position="1"/>
        <end position="21"/>
    </location>
</feature>
<evidence type="ECO:0000313" key="14">
    <source>
        <dbReference type="Proteomes" id="UP000321769"/>
    </source>
</evidence>
<dbReference type="InterPro" id="IPR036116">
    <property type="entry name" value="FN3_sf"/>
</dbReference>
<dbReference type="SUPFAM" id="SSF49265">
    <property type="entry name" value="Fibronectin type III"/>
    <property type="match status" value="1"/>
</dbReference>
<gene>
    <name evidence="13" type="ORF">AFL01nite_08690</name>
</gene>
<dbReference type="InterPro" id="IPR005135">
    <property type="entry name" value="Endo/exonuclease/phosphatase"/>
</dbReference>
<evidence type="ECO:0000256" key="8">
    <source>
        <dbReference type="ARBA" id="ARBA00023204"/>
    </source>
</evidence>
<dbReference type="RefSeq" id="WP_146825925.1">
    <property type="nucleotide sequence ID" value="NZ_BAAAYQ010000001.1"/>
</dbReference>
<keyword evidence="7" id="KW-0460">Magnesium</keyword>
<dbReference type="SUPFAM" id="SSF56219">
    <property type="entry name" value="DNase I-like"/>
    <property type="match status" value="1"/>
</dbReference>
<dbReference type="CDD" id="cd00063">
    <property type="entry name" value="FN3"/>
    <property type="match status" value="1"/>
</dbReference>
<dbReference type="PROSITE" id="PS50853">
    <property type="entry name" value="FN3"/>
    <property type="match status" value="1"/>
</dbReference>
<dbReference type="InterPro" id="IPR051547">
    <property type="entry name" value="TDP2-like"/>
</dbReference>
<evidence type="ECO:0000256" key="7">
    <source>
        <dbReference type="ARBA" id="ARBA00022842"/>
    </source>
</evidence>
<dbReference type="PANTHER" id="PTHR15822">
    <property type="entry name" value="TRAF AND TNF RECEPTOR-ASSOCIATED PROTEIN"/>
    <property type="match status" value="1"/>
</dbReference>
<feature type="domain" description="Fibronectin type-III" evidence="12">
    <location>
        <begin position="132"/>
        <end position="221"/>
    </location>
</feature>
<dbReference type="PANTHER" id="PTHR15822:SF4">
    <property type="entry name" value="TYROSYL-DNA PHOSPHODIESTERASE 2"/>
    <property type="match status" value="1"/>
</dbReference>
<dbReference type="GO" id="GO:0006281">
    <property type="term" value="P:DNA repair"/>
    <property type="evidence" value="ECO:0007669"/>
    <property type="project" value="UniProtKB-KW"/>
</dbReference>
<evidence type="ECO:0000256" key="2">
    <source>
        <dbReference type="ARBA" id="ARBA00001946"/>
    </source>
</evidence>
<dbReference type="InterPro" id="IPR036691">
    <property type="entry name" value="Endo/exonu/phosph_ase_sf"/>
</dbReference>
<keyword evidence="3" id="KW-0540">Nuclease</keyword>
<dbReference type="OrthoDB" id="4921630at2"/>
<organism evidence="13 14">
    <name type="scientific">Aeromicrobium flavum</name>
    <dbReference type="NCBI Taxonomy" id="416568"/>
    <lineage>
        <taxon>Bacteria</taxon>
        <taxon>Bacillati</taxon>
        <taxon>Actinomycetota</taxon>
        <taxon>Actinomycetes</taxon>
        <taxon>Propionibacteriales</taxon>
        <taxon>Nocardioidaceae</taxon>
        <taxon>Aeromicrobium</taxon>
    </lineage>
</organism>
<evidence type="ECO:0000256" key="1">
    <source>
        <dbReference type="ARBA" id="ARBA00001936"/>
    </source>
</evidence>
<evidence type="ECO:0000256" key="5">
    <source>
        <dbReference type="ARBA" id="ARBA00022763"/>
    </source>
</evidence>
<sequence>MPGLFRSLCLLGAGVVLTAGAAVMAATTDPDGHGPVVALAGVESPYLKVVSVDVDPRQVSLAWAGNGSQYRVSLGDDLARPARTVLTTEPEAVLRAPEAADPKGRVAYRVEAVEDGATALAVEGTVTLLPDVPPRPKVKRTAPEGAVVTWKPADYATTYDVAVSRTKGELPEQVRRLARGGTAFATSSLKPESTYWLRVRAVGEAGVSAFGPPVRITTPPADSELSIGSWNICAEACDGFGGRVGAQAAQVHESGVDIMALQEAGGGRVGPTTRAAFSGGPRKLVMADGGGNSRYILYSSEKFEQVAGGRWALGHGRWAAWARLVDRETERPFVVVSVHLLSGHQKTGQRASEMRTLMGALAGINPDRDPVVMAGDFNSGTHRRGDSVGPIVRAGGYRDTVEVAEDTENAQVNTGSRRGDRAIVSHDHVDHIYVSDAWAVPAWKQWAALAGTTYVGRWLSDHNMIVATLGLERDEDDAVTKPTEVTKVPVEIPEDVDPGTVN</sequence>
<dbReference type="SMART" id="SM00060">
    <property type="entry name" value="FN3"/>
    <property type="match status" value="1"/>
</dbReference>
<keyword evidence="9" id="KW-0326">Glycosidase</keyword>
<feature type="chain" id="PRO_5022206411" description="Fibronectin type-III domain-containing protein" evidence="11">
    <location>
        <begin position="22"/>
        <end position="502"/>
    </location>
</feature>
<dbReference type="Gene3D" id="3.60.10.10">
    <property type="entry name" value="Endonuclease/exonuclease/phosphatase"/>
    <property type="match status" value="1"/>
</dbReference>
<evidence type="ECO:0000256" key="9">
    <source>
        <dbReference type="ARBA" id="ARBA00023295"/>
    </source>
</evidence>
<dbReference type="GO" id="GO:0004518">
    <property type="term" value="F:nuclease activity"/>
    <property type="evidence" value="ECO:0007669"/>
    <property type="project" value="UniProtKB-KW"/>
</dbReference>
<dbReference type="Proteomes" id="UP000321769">
    <property type="component" value="Unassembled WGS sequence"/>
</dbReference>
<evidence type="ECO:0000256" key="10">
    <source>
        <dbReference type="ARBA" id="ARBA00023326"/>
    </source>
</evidence>
<dbReference type="GO" id="GO:0046872">
    <property type="term" value="F:metal ion binding"/>
    <property type="evidence" value="ECO:0007669"/>
    <property type="project" value="UniProtKB-KW"/>
</dbReference>
<keyword evidence="14" id="KW-1185">Reference proteome</keyword>
<keyword evidence="10" id="KW-0624">Polysaccharide degradation</keyword>
<keyword evidence="10" id="KW-0119">Carbohydrate metabolism</keyword>
<dbReference type="InterPro" id="IPR003961">
    <property type="entry name" value="FN3_dom"/>
</dbReference>
<comment type="cofactor">
    <cofactor evidence="1">
        <name>Mn(2+)</name>
        <dbReference type="ChEBI" id="CHEBI:29035"/>
    </cofactor>
</comment>